<dbReference type="AlphaFoldDB" id="A0A1M5QGM5"/>
<accession>A0A1M5QGM5</accession>
<proteinExistence type="predicted"/>
<dbReference type="Proteomes" id="UP000190675">
    <property type="component" value="Chromosome I"/>
</dbReference>
<name>A0A1M5QGM5_9BRAD</name>
<organism evidence="1 2">
    <name type="scientific">Bradyrhizobium erythrophlei</name>
    <dbReference type="NCBI Taxonomy" id="1437360"/>
    <lineage>
        <taxon>Bacteria</taxon>
        <taxon>Pseudomonadati</taxon>
        <taxon>Pseudomonadota</taxon>
        <taxon>Alphaproteobacteria</taxon>
        <taxon>Hyphomicrobiales</taxon>
        <taxon>Nitrobacteraceae</taxon>
        <taxon>Bradyrhizobium</taxon>
    </lineage>
</organism>
<dbReference type="EMBL" id="LT670818">
    <property type="protein sequence ID" value="SHH13021.1"/>
    <property type="molecule type" value="Genomic_DNA"/>
</dbReference>
<sequence length="94" mass="9492">MKRVGLKQTFLIAAVVVCGVFGSVDWSQSQGLSLSVSSAQARVGRPGTPVSVAGVARRTTRRAVVGGAAVGAATVGAATACHHRVLVNGAYVCR</sequence>
<evidence type="ECO:0000313" key="1">
    <source>
        <dbReference type="EMBL" id="SHH13021.1"/>
    </source>
</evidence>
<reference evidence="1 2" key="1">
    <citation type="submission" date="2016-11" db="EMBL/GenBank/DDBJ databases">
        <authorList>
            <person name="Jaros S."/>
            <person name="Januszkiewicz K."/>
            <person name="Wedrychowicz H."/>
        </authorList>
    </citation>
    <scope>NUCLEOTIDE SEQUENCE [LARGE SCALE GENOMIC DNA]</scope>
    <source>
        <strain evidence="1 2">GAS242</strain>
    </source>
</reference>
<gene>
    <name evidence="1" type="ORF">SAMN05444169_5914</name>
</gene>
<evidence type="ECO:0000313" key="2">
    <source>
        <dbReference type="Proteomes" id="UP000190675"/>
    </source>
</evidence>
<protein>
    <submittedName>
        <fullName evidence="1">Uncharacterized protein</fullName>
    </submittedName>
</protein>